<feature type="region of interest" description="Disordered" evidence="1">
    <location>
        <begin position="67"/>
        <end position="102"/>
    </location>
</feature>
<proteinExistence type="predicted"/>
<dbReference type="AlphaFoldDB" id="A0A9Q8QJ78"/>
<feature type="compositionally biased region" description="Polar residues" evidence="1">
    <location>
        <begin position="92"/>
        <end position="102"/>
    </location>
</feature>
<sequence length="102" mass="11132">MIHICTDTPVQLVKRRPGGPNAQRRIFATGRMLPRSQAGSTTRRGEDGEHGAMRRLRLAALCTGFASTGQARQPQHDDASQGVRVSPVGWPQSLSPTQSTRR</sequence>
<dbReference type="EMBL" id="CP086359">
    <property type="protein sequence ID" value="UNI20833.1"/>
    <property type="molecule type" value="Genomic_DNA"/>
</dbReference>
<organism evidence="2 3">
    <name type="scientific">Purpureocillium takamizusanense</name>
    <dbReference type="NCBI Taxonomy" id="2060973"/>
    <lineage>
        <taxon>Eukaryota</taxon>
        <taxon>Fungi</taxon>
        <taxon>Dikarya</taxon>
        <taxon>Ascomycota</taxon>
        <taxon>Pezizomycotina</taxon>
        <taxon>Sordariomycetes</taxon>
        <taxon>Hypocreomycetidae</taxon>
        <taxon>Hypocreales</taxon>
        <taxon>Ophiocordycipitaceae</taxon>
        <taxon>Purpureocillium</taxon>
    </lineage>
</organism>
<evidence type="ECO:0000313" key="3">
    <source>
        <dbReference type="Proteomes" id="UP000829364"/>
    </source>
</evidence>
<evidence type="ECO:0000256" key="1">
    <source>
        <dbReference type="SAM" id="MobiDB-lite"/>
    </source>
</evidence>
<reference evidence="2" key="1">
    <citation type="submission" date="2021-11" db="EMBL/GenBank/DDBJ databases">
        <title>Purpureocillium_takamizusanense_genome.</title>
        <authorList>
            <person name="Nguyen N.-H."/>
        </authorList>
    </citation>
    <scope>NUCLEOTIDE SEQUENCE</scope>
    <source>
        <strain evidence="2">PT3</strain>
    </source>
</reference>
<accession>A0A9Q8QJ78</accession>
<dbReference type="RefSeq" id="XP_047844314.1">
    <property type="nucleotide sequence ID" value="XM_047988320.1"/>
</dbReference>
<gene>
    <name evidence="2" type="ORF">JDV02_006883</name>
</gene>
<dbReference type="GeneID" id="72068832"/>
<dbReference type="KEGG" id="ptkz:JDV02_006883"/>
<name>A0A9Q8QJ78_9HYPO</name>
<protein>
    <submittedName>
        <fullName evidence="2">Uncharacterized protein</fullName>
    </submittedName>
</protein>
<evidence type="ECO:0000313" key="2">
    <source>
        <dbReference type="EMBL" id="UNI20833.1"/>
    </source>
</evidence>
<dbReference type="Proteomes" id="UP000829364">
    <property type="component" value="Chromosome 6"/>
</dbReference>
<feature type="region of interest" description="Disordered" evidence="1">
    <location>
        <begin position="30"/>
        <end position="50"/>
    </location>
</feature>
<keyword evidence="3" id="KW-1185">Reference proteome</keyword>